<dbReference type="Proteomes" id="UP000261032">
    <property type="component" value="Unassembled WGS sequence"/>
</dbReference>
<proteinExistence type="predicted"/>
<dbReference type="Pfam" id="PF05582">
    <property type="entry name" value="Peptidase_U57"/>
    <property type="match status" value="2"/>
</dbReference>
<organism evidence="2 3">
    <name type="scientific">Thomasclavelia ramosa</name>
    <dbReference type="NCBI Taxonomy" id="1547"/>
    <lineage>
        <taxon>Bacteria</taxon>
        <taxon>Bacillati</taxon>
        <taxon>Bacillota</taxon>
        <taxon>Erysipelotrichia</taxon>
        <taxon>Erysipelotrichales</taxon>
        <taxon>Coprobacillaceae</taxon>
        <taxon>Thomasclavelia</taxon>
    </lineage>
</organism>
<evidence type="ECO:0000313" key="3">
    <source>
        <dbReference type="Proteomes" id="UP000261032"/>
    </source>
</evidence>
<dbReference type="InterPro" id="IPR008764">
    <property type="entry name" value="Peptidase_U57"/>
</dbReference>
<dbReference type="AlphaFoldDB" id="A0A3E3EFS4"/>
<gene>
    <name evidence="2" type="ORF">DXB93_02765</name>
    <name evidence="1" type="ORF">PM738_01170</name>
</gene>
<name>A0A3E3EFS4_9FIRM</name>
<sequence length="247" mass="28059">MKIGDIVCRKKYGKDICFKITDIQDDVYYLTGIEYRLVADSDESDLELSDFSSEKSDIIVESRPCLKGSVLHIDGDKHYLDMCLKKYEEFNINVHGYFMKENEIKDQIIPLLEKHRPNLLVITGHDAMKKNGNRKDINSYLHTKDFVEAIRRARLYEDDKDSLIIFAGACQSYYELLLASGANFASSPSRKNIHALDPVFVVSQIANASIKNYVDLEKIVAKTSNKHLGVGGIDTRGVARKIYPTSR</sequence>
<dbReference type="PIRSF" id="PIRSF011575">
    <property type="entry name" value="YabG"/>
    <property type="match status" value="1"/>
</dbReference>
<dbReference type="RefSeq" id="WP_003535182.1">
    <property type="nucleotide sequence ID" value="NZ_AP031443.1"/>
</dbReference>
<reference evidence="2 3" key="1">
    <citation type="submission" date="2018-08" db="EMBL/GenBank/DDBJ databases">
        <title>A genome reference for cultivated species of the human gut microbiota.</title>
        <authorList>
            <person name="Zou Y."/>
            <person name="Xue W."/>
            <person name="Luo G."/>
        </authorList>
    </citation>
    <scope>NUCLEOTIDE SEQUENCE [LARGE SCALE GENOMIC DNA]</scope>
    <source>
        <strain evidence="2 3">OM06-4</strain>
    </source>
</reference>
<evidence type="ECO:0000313" key="2">
    <source>
        <dbReference type="EMBL" id="RGD86760.1"/>
    </source>
</evidence>
<comment type="caution">
    <text evidence="2">The sequence shown here is derived from an EMBL/GenBank/DDBJ whole genome shotgun (WGS) entry which is preliminary data.</text>
</comment>
<dbReference type="Proteomes" id="UP001211987">
    <property type="component" value="Unassembled WGS sequence"/>
</dbReference>
<dbReference type="EMBL" id="JAQLKE010000002">
    <property type="protein sequence ID" value="MDB7082398.1"/>
    <property type="molecule type" value="Genomic_DNA"/>
</dbReference>
<evidence type="ECO:0000313" key="1">
    <source>
        <dbReference type="EMBL" id="MDB7082398.1"/>
    </source>
</evidence>
<reference evidence="1" key="2">
    <citation type="submission" date="2023-01" db="EMBL/GenBank/DDBJ databases">
        <title>Human gut microbiome strain richness.</title>
        <authorList>
            <person name="Chen-Liaw A."/>
        </authorList>
    </citation>
    <scope>NUCLEOTIDE SEQUENCE</scope>
    <source>
        <strain evidence="1">1001217st2_G6_1001217B_191108</strain>
    </source>
</reference>
<dbReference type="GeneID" id="64197236"/>
<dbReference type="EMBL" id="QUSL01000003">
    <property type="protein sequence ID" value="RGD86760.1"/>
    <property type="molecule type" value="Genomic_DNA"/>
</dbReference>
<accession>A0A3E3EFS4</accession>
<protein>
    <submittedName>
        <fullName evidence="1 2">Peptidase</fullName>
    </submittedName>
</protein>